<dbReference type="Gramene" id="PNT63902">
    <property type="protein sequence ID" value="PNT63902"/>
    <property type="gene ID" value="BRADI_4g22105v3"/>
</dbReference>
<evidence type="ECO:0000313" key="3">
    <source>
        <dbReference type="Proteomes" id="UP000008810"/>
    </source>
</evidence>
<evidence type="ECO:0008006" key="4">
    <source>
        <dbReference type="Google" id="ProtNLM"/>
    </source>
</evidence>
<proteinExistence type="predicted"/>
<organism evidence="1">
    <name type="scientific">Brachypodium distachyon</name>
    <name type="common">Purple false brome</name>
    <name type="synonym">Trachynia distachya</name>
    <dbReference type="NCBI Taxonomy" id="15368"/>
    <lineage>
        <taxon>Eukaryota</taxon>
        <taxon>Viridiplantae</taxon>
        <taxon>Streptophyta</taxon>
        <taxon>Embryophyta</taxon>
        <taxon>Tracheophyta</taxon>
        <taxon>Spermatophyta</taxon>
        <taxon>Magnoliopsida</taxon>
        <taxon>Liliopsida</taxon>
        <taxon>Poales</taxon>
        <taxon>Poaceae</taxon>
        <taxon>BOP clade</taxon>
        <taxon>Pooideae</taxon>
        <taxon>Stipodae</taxon>
        <taxon>Brachypodieae</taxon>
        <taxon>Brachypodium</taxon>
    </lineage>
</organism>
<reference evidence="1 2" key="1">
    <citation type="journal article" date="2010" name="Nature">
        <title>Genome sequencing and analysis of the model grass Brachypodium distachyon.</title>
        <authorList>
            <consortium name="International Brachypodium Initiative"/>
        </authorList>
    </citation>
    <scope>NUCLEOTIDE SEQUENCE [LARGE SCALE GENOMIC DNA]</scope>
    <source>
        <strain evidence="1 2">Bd21</strain>
    </source>
</reference>
<dbReference type="Proteomes" id="UP000008810">
    <property type="component" value="Chromosome 4"/>
</dbReference>
<dbReference type="EnsemblPlants" id="PNT63902">
    <property type="protein sequence ID" value="PNT63902"/>
    <property type="gene ID" value="BRADI_4g22105v3"/>
</dbReference>
<evidence type="ECO:0000313" key="2">
    <source>
        <dbReference type="EnsemblPlants" id="PNT63902"/>
    </source>
</evidence>
<dbReference type="AlphaFoldDB" id="A0A2K2CPF3"/>
<gene>
    <name evidence="1" type="ORF">BRADI_4g22105v3</name>
</gene>
<name>A0A2K2CPF3_BRADI</name>
<protein>
    <recommendedName>
        <fullName evidence="4">Reverse transcriptase zinc-binding domain-containing protein</fullName>
    </recommendedName>
</protein>
<dbReference type="InParanoid" id="A0A2K2CPF3"/>
<dbReference type="OrthoDB" id="696190at2759"/>
<reference evidence="1" key="2">
    <citation type="submission" date="2017-06" db="EMBL/GenBank/DDBJ databases">
        <title>WGS assembly of Brachypodium distachyon.</title>
        <authorList>
            <consortium name="The International Brachypodium Initiative"/>
            <person name="Lucas S."/>
            <person name="Harmon-Smith M."/>
            <person name="Lail K."/>
            <person name="Tice H."/>
            <person name="Grimwood J."/>
            <person name="Bruce D."/>
            <person name="Barry K."/>
            <person name="Shu S."/>
            <person name="Lindquist E."/>
            <person name="Wang M."/>
            <person name="Pitluck S."/>
            <person name="Vogel J.P."/>
            <person name="Garvin D.F."/>
            <person name="Mockler T.C."/>
            <person name="Schmutz J."/>
            <person name="Rokhsar D."/>
            <person name="Bevan M.W."/>
        </authorList>
    </citation>
    <scope>NUCLEOTIDE SEQUENCE</scope>
    <source>
        <strain evidence="1">Bd21</strain>
    </source>
</reference>
<evidence type="ECO:0000313" key="1">
    <source>
        <dbReference type="EMBL" id="PNT63902.1"/>
    </source>
</evidence>
<sequence>MGLPGLRPSVNSSLQEWWAGITGPRAVIKSYRMAVTLVLWAIWRHRNDVVFNGATPLVRVVLLFVHEEAAREYLFVLRRGY</sequence>
<keyword evidence="3" id="KW-1185">Reference proteome</keyword>
<accession>A0A2K2CPF3</accession>
<reference evidence="2" key="3">
    <citation type="submission" date="2018-08" db="UniProtKB">
        <authorList>
            <consortium name="EnsemblPlants"/>
        </authorList>
    </citation>
    <scope>IDENTIFICATION</scope>
    <source>
        <strain evidence="2">cv. Bd21</strain>
    </source>
</reference>
<dbReference type="EMBL" id="CM000883">
    <property type="protein sequence ID" value="PNT63902.1"/>
    <property type="molecule type" value="Genomic_DNA"/>
</dbReference>